<dbReference type="EMBL" id="CVRB01000001">
    <property type="protein sequence ID" value="CRK81398.1"/>
    <property type="molecule type" value="Genomic_DNA"/>
</dbReference>
<keyword evidence="5" id="KW-1185">Reference proteome</keyword>
<name>A0A0U1NUH0_9BACI</name>
<gene>
    <name evidence="4" type="ORF">BN000_01300</name>
</gene>
<proteinExistence type="inferred from homology"/>
<evidence type="ECO:0000313" key="4">
    <source>
        <dbReference type="EMBL" id="CRK81398.1"/>
    </source>
</evidence>
<dbReference type="Proteomes" id="UP000199087">
    <property type="component" value="Unassembled WGS sequence"/>
</dbReference>
<organism evidence="4 5">
    <name type="scientific">Neobacillus massiliamazoniensis</name>
    <dbReference type="NCBI Taxonomy" id="1499688"/>
    <lineage>
        <taxon>Bacteria</taxon>
        <taxon>Bacillati</taxon>
        <taxon>Bacillota</taxon>
        <taxon>Bacilli</taxon>
        <taxon>Bacillales</taxon>
        <taxon>Bacillaceae</taxon>
        <taxon>Neobacillus</taxon>
    </lineage>
</organism>
<dbReference type="AlphaFoldDB" id="A0A0U1NUH0"/>
<evidence type="ECO:0000256" key="2">
    <source>
        <dbReference type="SAM" id="Phobius"/>
    </source>
</evidence>
<evidence type="ECO:0000256" key="1">
    <source>
        <dbReference type="ARBA" id="ARBA00007734"/>
    </source>
</evidence>
<dbReference type="PROSITE" id="PS00922">
    <property type="entry name" value="TRANSGLYCOSYLASE"/>
    <property type="match status" value="1"/>
</dbReference>
<dbReference type="GO" id="GO:0000270">
    <property type="term" value="P:peptidoglycan metabolic process"/>
    <property type="evidence" value="ECO:0007669"/>
    <property type="project" value="InterPro"/>
</dbReference>
<comment type="similarity">
    <text evidence="1">Belongs to the transglycosylase Slt family.</text>
</comment>
<dbReference type="Pfam" id="PF01464">
    <property type="entry name" value="SLT"/>
    <property type="match status" value="1"/>
</dbReference>
<dbReference type="InterPro" id="IPR008258">
    <property type="entry name" value="Transglycosylase_SLT_dom_1"/>
</dbReference>
<keyword evidence="2" id="KW-0812">Transmembrane</keyword>
<keyword evidence="2" id="KW-1133">Transmembrane helix</keyword>
<reference evidence="5" key="1">
    <citation type="submission" date="2015-05" db="EMBL/GenBank/DDBJ databases">
        <authorList>
            <person name="Urmite Genomes"/>
        </authorList>
    </citation>
    <scope>NUCLEOTIDE SEQUENCE [LARGE SCALE GENOMIC DNA]</scope>
    <source>
        <strain evidence="5">LF1</strain>
    </source>
</reference>
<feature type="domain" description="Transglycosylase SLT" evidence="3">
    <location>
        <begin position="218"/>
        <end position="311"/>
    </location>
</feature>
<dbReference type="PANTHER" id="PTHR37423:SF2">
    <property type="entry name" value="MEMBRANE-BOUND LYTIC MUREIN TRANSGLYCOSYLASE C"/>
    <property type="match status" value="1"/>
</dbReference>
<dbReference type="Gene3D" id="1.10.530.10">
    <property type="match status" value="1"/>
</dbReference>
<dbReference type="GO" id="GO:0008933">
    <property type="term" value="F:peptidoglycan lytic transglycosylase activity"/>
    <property type="evidence" value="ECO:0007669"/>
    <property type="project" value="InterPro"/>
</dbReference>
<dbReference type="GO" id="GO:0016020">
    <property type="term" value="C:membrane"/>
    <property type="evidence" value="ECO:0007669"/>
    <property type="project" value="InterPro"/>
</dbReference>
<keyword evidence="2" id="KW-0472">Membrane</keyword>
<sequence>MNKYLEAIQKNIKPIMKRWIWLFFRGVFILIRKGLVLIQILAVLFYATGKVNWAPTENWVIDQLAHKESTNEQLNMPYNDQLRVDITDTKAYKKEKYLIFKTNIKNTVQLIALKVRYPGSVPNHSLSSINKEISQKSKFKNLSVELEDNQAADTKIASSDWEIMKNNLKDGFHALKDMLTVRIMTEDGKPMIVQVVNNKPVVAKYESSDNVLRWGKEIQVASAKYGIDPALIAAVIEQESGGNPLAQSPAGAIGLMQLMPSTAKGLGVNPYDPGQNIDGGTKYLAIQLNRFGSLELALAAYNAGPGNVLNSRYLYISETQNYIRSVSVLANKYQHQLTGTVTKTSSKK</sequence>
<accession>A0A0U1NUH0</accession>
<evidence type="ECO:0000259" key="3">
    <source>
        <dbReference type="Pfam" id="PF01464"/>
    </source>
</evidence>
<dbReference type="STRING" id="1499688.BN000_01300"/>
<dbReference type="PANTHER" id="PTHR37423">
    <property type="entry name" value="SOLUBLE LYTIC MUREIN TRANSGLYCOSYLASE-RELATED"/>
    <property type="match status" value="1"/>
</dbReference>
<dbReference type="SUPFAM" id="SSF53955">
    <property type="entry name" value="Lysozyme-like"/>
    <property type="match status" value="1"/>
</dbReference>
<feature type="transmembrane region" description="Helical" evidence="2">
    <location>
        <begin position="20"/>
        <end position="47"/>
    </location>
</feature>
<dbReference type="InterPro" id="IPR023346">
    <property type="entry name" value="Lysozyme-like_dom_sf"/>
</dbReference>
<protein>
    <submittedName>
        <fullName evidence="4">Lytic transglycosylase catalytic subunit</fullName>
    </submittedName>
</protein>
<dbReference type="InterPro" id="IPR000189">
    <property type="entry name" value="Transglyc_AS"/>
</dbReference>
<evidence type="ECO:0000313" key="5">
    <source>
        <dbReference type="Proteomes" id="UP000199087"/>
    </source>
</evidence>
<dbReference type="CDD" id="cd00254">
    <property type="entry name" value="LT-like"/>
    <property type="match status" value="1"/>
</dbReference>